<accession>A0A5N5W832</accession>
<dbReference type="OrthoDB" id="7203947at2"/>
<dbReference type="RefSeq" id="WP_004938260.1">
    <property type="nucleotide sequence ID" value="NZ_JBFADJ010000005.1"/>
</dbReference>
<dbReference type="Pfam" id="PF02962">
    <property type="entry name" value="CHMI"/>
    <property type="match status" value="1"/>
</dbReference>
<organism evidence="1 2">
    <name type="scientific">Streptomyces mobaraensis</name>
    <name type="common">Streptoverticillium mobaraense</name>
    <dbReference type="NCBI Taxonomy" id="35621"/>
    <lineage>
        <taxon>Bacteria</taxon>
        <taxon>Bacillati</taxon>
        <taxon>Actinomycetota</taxon>
        <taxon>Actinomycetes</taxon>
        <taxon>Kitasatosporales</taxon>
        <taxon>Streptomycetaceae</taxon>
        <taxon>Streptomyces</taxon>
    </lineage>
</organism>
<dbReference type="PANTHER" id="PTHR37950">
    <property type="entry name" value="4-HYDROXYPHENYLACETATE CATABOLISM PROTEIN"/>
    <property type="match status" value="1"/>
</dbReference>
<dbReference type="Gene3D" id="3.30.429.10">
    <property type="entry name" value="Macrophage Migration Inhibitory Factor"/>
    <property type="match status" value="1"/>
</dbReference>
<proteinExistence type="predicted"/>
<evidence type="ECO:0000313" key="1">
    <source>
        <dbReference type="EMBL" id="KAB7845476.1"/>
    </source>
</evidence>
<dbReference type="Proteomes" id="UP000327000">
    <property type="component" value="Unassembled WGS sequence"/>
</dbReference>
<name>A0A5N5W832_STRMB</name>
<dbReference type="EMBL" id="VOKX01000026">
    <property type="protein sequence ID" value="KAB7845476.1"/>
    <property type="molecule type" value="Genomic_DNA"/>
</dbReference>
<dbReference type="AlphaFoldDB" id="A0A5N5W832"/>
<sequence>MPHFAVDYSASLAGAFDPRAFALALHPLTARVLDTAATNCKTRFRRCEEVVVADGLPGQSLVHVEVAVLPGRTDEAKAALSEAVLALVREHTAGAEGVVHASVNVGELSTSYRRHIGAAGA</sequence>
<keyword evidence="2" id="KW-1185">Reference proteome</keyword>
<gene>
    <name evidence="1" type="ORF">FRZ00_13335</name>
</gene>
<reference evidence="1 2" key="1">
    <citation type="journal article" date="2019" name="Microb. Cell Fact.">
        <title>Exploring novel herbicidin analogues by transcriptional regulator overexpression and MS/MS molecular networking.</title>
        <authorList>
            <person name="Shi Y."/>
            <person name="Gu R."/>
            <person name="Li Y."/>
            <person name="Wang X."/>
            <person name="Ren W."/>
            <person name="Li X."/>
            <person name="Wang L."/>
            <person name="Xie Y."/>
            <person name="Hong B."/>
        </authorList>
    </citation>
    <scope>NUCLEOTIDE SEQUENCE [LARGE SCALE GENOMIC DNA]</scope>
    <source>
        <strain evidence="1 2">US-43</strain>
    </source>
</reference>
<protein>
    <submittedName>
        <fullName evidence="1">Isomerase</fullName>
    </submittedName>
</protein>
<dbReference type="GO" id="GO:0008704">
    <property type="term" value="F:5-carboxymethyl-2-hydroxymuconate delta-isomerase activity"/>
    <property type="evidence" value="ECO:0007669"/>
    <property type="project" value="InterPro"/>
</dbReference>
<evidence type="ECO:0000313" key="2">
    <source>
        <dbReference type="Proteomes" id="UP000327000"/>
    </source>
</evidence>
<keyword evidence="1" id="KW-0413">Isomerase</keyword>
<dbReference type="PANTHER" id="PTHR37950:SF1">
    <property type="entry name" value="4-HYDROXYPHENYLACETATE CATABOLISM PROTEIN"/>
    <property type="match status" value="1"/>
</dbReference>
<dbReference type="InterPro" id="IPR014347">
    <property type="entry name" value="Tautomerase/MIF_sf"/>
</dbReference>
<comment type="caution">
    <text evidence="1">The sequence shown here is derived from an EMBL/GenBank/DDBJ whole genome shotgun (WGS) entry which is preliminary data.</text>
</comment>
<dbReference type="InterPro" id="IPR004220">
    <property type="entry name" value="5-COMe_2-OHmuconate_Isoase"/>
</dbReference>
<dbReference type="SUPFAM" id="SSF55331">
    <property type="entry name" value="Tautomerase/MIF"/>
    <property type="match status" value="1"/>
</dbReference>